<organism evidence="5 6">
    <name type="scientific">Coccomyxa viridis</name>
    <dbReference type="NCBI Taxonomy" id="1274662"/>
    <lineage>
        <taxon>Eukaryota</taxon>
        <taxon>Viridiplantae</taxon>
        <taxon>Chlorophyta</taxon>
        <taxon>core chlorophytes</taxon>
        <taxon>Trebouxiophyceae</taxon>
        <taxon>Trebouxiophyceae incertae sedis</taxon>
        <taxon>Coccomyxaceae</taxon>
        <taxon>Coccomyxa</taxon>
    </lineage>
</organism>
<evidence type="ECO:0000313" key="5">
    <source>
        <dbReference type="EMBL" id="CAL5228191.1"/>
    </source>
</evidence>
<accession>A0ABP1GBP7</accession>
<dbReference type="PROSITE" id="PS00880">
    <property type="entry name" value="ACB_1"/>
    <property type="match status" value="1"/>
</dbReference>
<dbReference type="Pfam" id="PF00887">
    <property type="entry name" value="ACBP"/>
    <property type="match status" value="1"/>
</dbReference>
<keyword evidence="6" id="KW-1185">Reference proteome</keyword>
<reference evidence="5 6" key="1">
    <citation type="submission" date="2024-06" db="EMBL/GenBank/DDBJ databases">
        <authorList>
            <person name="Kraege A."/>
            <person name="Thomma B."/>
        </authorList>
    </citation>
    <scope>NUCLEOTIDE SEQUENCE [LARGE SCALE GENOMIC DNA]</scope>
</reference>
<dbReference type="PRINTS" id="PR00689">
    <property type="entry name" value="ACOABINDINGP"/>
</dbReference>
<dbReference type="EMBL" id="CAXHTA020000018">
    <property type="protein sequence ID" value="CAL5228191.1"/>
    <property type="molecule type" value="Genomic_DNA"/>
</dbReference>
<dbReference type="Gene3D" id="1.20.80.10">
    <property type="match status" value="1"/>
</dbReference>
<evidence type="ECO:0000313" key="6">
    <source>
        <dbReference type="Proteomes" id="UP001497392"/>
    </source>
</evidence>
<dbReference type="InterPro" id="IPR014352">
    <property type="entry name" value="FERM/acyl-CoA-bd_prot_sf"/>
</dbReference>
<gene>
    <name evidence="5" type="primary">g11276</name>
    <name evidence="5" type="ORF">VP750_LOCUS10097</name>
</gene>
<dbReference type="Proteomes" id="UP001497392">
    <property type="component" value="Unassembled WGS sequence"/>
</dbReference>
<feature type="domain" description="ACB" evidence="4">
    <location>
        <begin position="3"/>
        <end position="88"/>
    </location>
</feature>
<dbReference type="InterPro" id="IPR022408">
    <property type="entry name" value="Acyl-CoA-binding_prot_CS"/>
</dbReference>
<name>A0ABP1GBP7_9CHLO</name>
<dbReference type="PANTHER" id="PTHR23310">
    <property type="entry name" value="ACYL-COA-BINDING PROTEIN, ACBP"/>
    <property type="match status" value="1"/>
</dbReference>
<evidence type="ECO:0000259" key="4">
    <source>
        <dbReference type="PROSITE" id="PS51228"/>
    </source>
</evidence>
<comment type="similarity">
    <text evidence="1">Belongs to the ACBP family.</text>
</comment>
<keyword evidence="2" id="KW-0446">Lipid-binding</keyword>
<comment type="caution">
    <text evidence="5">The sequence shown here is derived from an EMBL/GenBank/DDBJ whole genome shotgun (WGS) entry which is preliminary data.</text>
</comment>
<evidence type="ECO:0000256" key="3">
    <source>
        <dbReference type="SAM" id="MobiDB-lite"/>
    </source>
</evidence>
<dbReference type="PROSITE" id="PS51228">
    <property type="entry name" value="ACB_2"/>
    <property type="match status" value="1"/>
</dbReference>
<proteinExistence type="inferred from homology"/>
<dbReference type="InterPro" id="IPR000582">
    <property type="entry name" value="Acyl-CoA-binding_protein"/>
</dbReference>
<evidence type="ECO:0000256" key="1">
    <source>
        <dbReference type="ARBA" id="ARBA00005567"/>
    </source>
</evidence>
<dbReference type="PANTHER" id="PTHR23310:SF62">
    <property type="entry name" value="ACYL-COA BINDING PROTEIN 1, ISOFORM A"/>
    <property type="match status" value="1"/>
</dbReference>
<evidence type="ECO:0000256" key="2">
    <source>
        <dbReference type="ARBA" id="ARBA00023121"/>
    </source>
</evidence>
<feature type="compositionally biased region" description="Basic and acidic residues" evidence="3">
    <location>
        <begin position="1"/>
        <end position="16"/>
    </location>
</feature>
<feature type="region of interest" description="Disordered" evidence="3">
    <location>
        <begin position="1"/>
        <end position="24"/>
    </location>
</feature>
<sequence length="88" mass="9772">MTLQEDFEKAADDAKTLPDGTSNDDKLKLYGLFKQGTVGDVNTGKPGIFDQKGRAKWDAWNAKKGMDKETAQKEYIALVKSLAEKYAK</sequence>
<dbReference type="SUPFAM" id="SSF47027">
    <property type="entry name" value="Acyl-CoA binding protein"/>
    <property type="match status" value="1"/>
</dbReference>
<dbReference type="InterPro" id="IPR035984">
    <property type="entry name" value="Acyl-CoA-binding_sf"/>
</dbReference>
<protein>
    <submittedName>
        <fullName evidence="5">G11276 protein</fullName>
    </submittedName>
</protein>